<feature type="region of interest" description="Disordered" evidence="23">
    <location>
        <begin position="1"/>
        <end position="41"/>
    </location>
</feature>
<keyword evidence="5" id="KW-1017">Isopeptide bond</keyword>
<dbReference type="SMART" id="SM00290">
    <property type="entry name" value="ZnF_UBP"/>
    <property type="match status" value="1"/>
</dbReference>
<evidence type="ECO:0000256" key="9">
    <source>
        <dbReference type="ARBA" id="ARBA00022723"/>
    </source>
</evidence>
<evidence type="ECO:0000256" key="16">
    <source>
        <dbReference type="ARBA" id="ARBA00023187"/>
    </source>
</evidence>
<dbReference type="Gene3D" id="3.30.40.10">
    <property type="entry name" value="Zinc/RING finger domain, C3HC4 (zinc finger)"/>
    <property type="match status" value="1"/>
</dbReference>
<evidence type="ECO:0000256" key="1">
    <source>
        <dbReference type="ARBA" id="ARBA00000707"/>
    </source>
</evidence>
<sequence length="535" mass="61131">MAKTRGEAQESTGIDEQGSKMALKRRQDALDHDKYDEDDAMANVGSEAKRRELANASKSVECPYLDTIDRNVLDFDFEKLCSVSLSRINVYACLVCGKYFQGRGQNTHAYTHSVSDGHRVFLNLETKKFYCLPDNYEIIDPSLSDILYVLDPIFSPDMIRQIETTSKEVRALGGMRYLPGVVGLNNIKANDYCNAVLQAMSHVGPIRKYFLDRNNYKDIKRPPGDLSAILVQRFGELIRKLWNPRNFKAHVSPHEMLQAVVLCSKKKFQITAQGDAEQFLTWLLNALHMALGGTKKAQSSIIYKAFRGEMRIHTKKILPTDVDESKREEMLTLDEFQWKTTESPFLHLTLELPPPPLFKDEIQENIIPQVSLFNVLAKFNGMTEKEYNTYKDNFLKKFEIIKLPPFLILYFKRFTKNTFFLEKNPTIVNFPIKSVEFGDLVAPEFKHLYPDNAAYDLVANIVHEGPPKGGIYKAHILHEGSGKWFEMEDLHTGAALPEVLPLSEAYIQIYKRINEPLKDGKKSVQTKGKEGTMNK</sequence>
<feature type="domain" description="USP" evidence="24">
    <location>
        <begin position="182"/>
        <end position="513"/>
    </location>
</feature>
<dbReference type="InterPro" id="IPR001607">
    <property type="entry name" value="Znf_UBP"/>
</dbReference>
<keyword evidence="18" id="KW-0131">Cell cycle</keyword>
<keyword evidence="9" id="KW-0479">Metal-binding</keyword>
<dbReference type="Pfam" id="PF00443">
    <property type="entry name" value="UCH"/>
    <property type="match status" value="1"/>
</dbReference>
<evidence type="ECO:0000256" key="23">
    <source>
        <dbReference type="SAM" id="MobiDB-lite"/>
    </source>
</evidence>
<comment type="similarity">
    <text evidence="3">Belongs to the peptidase C19 family.</text>
</comment>
<keyword evidence="17" id="KW-0539">Nucleus</keyword>
<keyword evidence="8" id="KW-0507">mRNA processing</keyword>
<evidence type="ECO:0000256" key="12">
    <source>
        <dbReference type="ARBA" id="ARBA00022786"/>
    </source>
</evidence>
<evidence type="ECO:0000256" key="8">
    <source>
        <dbReference type="ARBA" id="ARBA00022664"/>
    </source>
</evidence>
<dbReference type="EC" id="3.4.19.12" evidence="4"/>
<dbReference type="GO" id="GO:0004843">
    <property type="term" value="F:cysteine-type deubiquitinase activity"/>
    <property type="evidence" value="ECO:0007669"/>
    <property type="project" value="UniProtKB-EC"/>
</dbReference>
<evidence type="ECO:0000256" key="13">
    <source>
        <dbReference type="ARBA" id="ARBA00022801"/>
    </source>
</evidence>
<evidence type="ECO:0000256" key="3">
    <source>
        <dbReference type="ARBA" id="ARBA00009085"/>
    </source>
</evidence>
<dbReference type="InterPro" id="IPR038765">
    <property type="entry name" value="Papain-like_cys_pep_sf"/>
</dbReference>
<dbReference type="PANTHER" id="PTHR21646">
    <property type="entry name" value="UBIQUITIN CARBOXYL-TERMINAL HYDROLASE"/>
    <property type="match status" value="1"/>
</dbReference>
<evidence type="ECO:0000256" key="10">
    <source>
        <dbReference type="ARBA" id="ARBA00022728"/>
    </source>
</evidence>
<organism evidence="26 27">
    <name type="scientific">Tigriopus californicus</name>
    <name type="common">Marine copepod</name>
    <dbReference type="NCBI Taxonomy" id="6832"/>
    <lineage>
        <taxon>Eukaryota</taxon>
        <taxon>Metazoa</taxon>
        <taxon>Ecdysozoa</taxon>
        <taxon>Arthropoda</taxon>
        <taxon>Crustacea</taxon>
        <taxon>Multicrustacea</taxon>
        <taxon>Hexanauplia</taxon>
        <taxon>Copepoda</taxon>
        <taxon>Harpacticoida</taxon>
        <taxon>Harpacticidae</taxon>
        <taxon>Tigriopus</taxon>
    </lineage>
</organism>
<dbReference type="AlphaFoldDB" id="A0A553NFR5"/>
<keyword evidence="7" id="KW-0132">Cell division</keyword>
<evidence type="ECO:0000256" key="14">
    <source>
        <dbReference type="ARBA" id="ARBA00022833"/>
    </source>
</evidence>
<proteinExistence type="inferred from homology"/>
<name>A0A553NFR5_TIGCA</name>
<evidence type="ECO:0000259" key="24">
    <source>
        <dbReference type="PROSITE" id="PS50235"/>
    </source>
</evidence>
<protein>
    <recommendedName>
        <fullName evidence="20">Ubiquitin carboxyl-terminal hydrolase 39</fullName>
        <ecNumber evidence="4">3.4.19.12</ecNumber>
    </recommendedName>
    <alternativeName>
        <fullName evidence="21">U4/U6.U5 tri-snRNP-associated 65 kDa protein</fullName>
    </alternativeName>
</protein>
<dbReference type="InterPro" id="IPR033809">
    <property type="entry name" value="USP39"/>
</dbReference>
<dbReference type="PROSITE" id="PS50235">
    <property type="entry name" value="USP_3"/>
    <property type="match status" value="1"/>
</dbReference>
<evidence type="ECO:0000256" key="4">
    <source>
        <dbReference type="ARBA" id="ARBA00012759"/>
    </source>
</evidence>
<dbReference type="GO" id="GO:0051301">
    <property type="term" value="P:cell division"/>
    <property type="evidence" value="ECO:0007669"/>
    <property type="project" value="UniProtKB-KW"/>
</dbReference>
<dbReference type="CDD" id="cd02669">
    <property type="entry name" value="Peptidase_C19M"/>
    <property type="match status" value="1"/>
</dbReference>
<evidence type="ECO:0000256" key="15">
    <source>
        <dbReference type="ARBA" id="ARBA00022843"/>
    </source>
</evidence>
<dbReference type="GO" id="GO:0016579">
    <property type="term" value="P:protein deubiquitination"/>
    <property type="evidence" value="ECO:0007669"/>
    <property type="project" value="InterPro"/>
</dbReference>
<keyword evidence="13" id="KW-0378">Hydrolase</keyword>
<evidence type="ECO:0000313" key="26">
    <source>
        <dbReference type="EMBL" id="TRY64238.1"/>
    </source>
</evidence>
<evidence type="ECO:0000256" key="11">
    <source>
        <dbReference type="ARBA" id="ARBA00022771"/>
    </source>
</evidence>
<comment type="catalytic activity">
    <reaction evidence="1">
        <text>Thiol-dependent hydrolysis of ester, thioester, amide, peptide and isopeptide bonds formed by the C-terminal Gly of ubiquitin (a 76-residue protein attached to proteins as an intracellular targeting signal).</text>
        <dbReference type="EC" id="3.4.19.12"/>
    </reaction>
</comment>
<dbReference type="GO" id="GO:0005681">
    <property type="term" value="C:spliceosomal complex"/>
    <property type="evidence" value="ECO:0007669"/>
    <property type="project" value="UniProtKB-KW"/>
</dbReference>
<comment type="subunit">
    <text evidence="19">The U4/U6-U5 tri-snRNP complex is a building block of the precatalytic spliceosome (spliceosome B complex). Component of the U4/U6-U5 tri-snRNP complex composed of the U4, U6 and U5 snRNAs and at least PRPF3, PRPF4, PRPF6, PRPF8, PRPF31, SNRNP200, TXNL4A, SNRNP40, SNRPB, SNRPD1, SNRPD2, SNRPD3, SNRPE, SNRPF, SNRPG, DDX23, CD2BP2, PPIH, SNU13, EFTUD2, SART1 and USP39, plus LSM2, LSM3, LSM4, LSM5, LSM6, LSM7 and LSM8.</text>
</comment>
<evidence type="ECO:0000256" key="2">
    <source>
        <dbReference type="ARBA" id="ARBA00004123"/>
    </source>
</evidence>
<dbReference type="GO" id="GO:0008270">
    <property type="term" value="F:zinc ion binding"/>
    <property type="evidence" value="ECO:0007669"/>
    <property type="project" value="UniProtKB-KW"/>
</dbReference>
<evidence type="ECO:0000313" key="27">
    <source>
        <dbReference type="Proteomes" id="UP000318571"/>
    </source>
</evidence>
<dbReference type="Pfam" id="PF02148">
    <property type="entry name" value="zf-UBP"/>
    <property type="match status" value="1"/>
</dbReference>
<dbReference type="FunFam" id="3.90.70.10:FF:000030">
    <property type="entry name" value="U4/U6.U5 tri-snRNP-associated protein 2"/>
    <property type="match status" value="1"/>
</dbReference>
<evidence type="ECO:0000256" key="7">
    <source>
        <dbReference type="ARBA" id="ARBA00022618"/>
    </source>
</evidence>
<accession>A0A553NFR5</accession>
<dbReference type="InterPro" id="IPR028889">
    <property type="entry name" value="USP"/>
</dbReference>
<keyword evidence="12" id="KW-0833">Ubl conjugation pathway</keyword>
<dbReference type="EMBL" id="VCGU01000458">
    <property type="protein sequence ID" value="TRY64238.1"/>
    <property type="molecule type" value="Genomic_DNA"/>
</dbReference>
<evidence type="ECO:0000256" key="6">
    <source>
        <dbReference type="ARBA" id="ARBA00022553"/>
    </source>
</evidence>
<evidence type="ECO:0000256" key="21">
    <source>
        <dbReference type="ARBA" id="ARBA00079185"/>
    </source>
</evidence>
<evidence type="ECO:0000256" key="17">
    <source>
        <dbReference type="ARBA" id="ARBA00023242"/>
    </source>
</evidence>
<comment type="subcellular location">
    <subcellularLocation>
        <location evidence="2">Nucleus</location>
    </subcellularLocation>
</comment>
<keyword evidence="10" id="KW-0747">Spliceosome</keyword>
<evidence type="ECO:0000256" key="22">
    <source>
        <dbReference type="PROSITE-ProRule" id="PRU00502"/>
    </source>
</evidence>
<dbReference type="FunFam" id="3.30.40.10:FF:000068">
    <property type="entry name" value="U4/U6.U5 tri-snRNP-associated protein 2"/>
    <property type="match status" value="1"/>
</dbReference>
<dbReference type="InterPro" id="IPR001394">
    <property type="entry name" value="Peptidase_C19_UCH"/>
</dbReference>
<gene>
    <name evidence="26" type="ORF">TCAL_00823</name>
</gene>
<evidence type="ECO:0000256" key="5">
    <source>
        <dbReference type="ARBA" id="ARBA00022499"/>
    </source>
</evidence>
<dbReference type="SUPFAM" id="SSF57850">
    <property type="entry name" value="RING/U-box"/>
    <property type="match status" value="1"/>
</dbReference>
<keyword evidence="6" id="KW-0597">Phosphoprotein</keyword>
<keyword evidence="14" id="KW-0862">Zinc</keyword>
<evidence type="ECO:0000256" key="19">
    <source>
        <dbReference type="ARBA" id="ARBA00064202"/>
    </source>
</evidence>
<dbReference type="Proteomes" id="UP000318571">
    <property type="component" value="Chromosome 10"/>
</dbReference>
<keyword evidence="27" id="KW-1185">Reference proteome</keyword>
<keyword evidence="11 22" id="KW-0863">Zinc-finger</keyword>
<dbReference type="STRING" id="6832.A0A553NFR5"/>
<dbReference type="PROSITE" id="PS50271">
    <property type="entry name" value="ZF_UBP"/>
    <property type="match status" value="1"/>
</dbReference>
<keyword evidence="15" id="KW-0832">Ubl conjugation</keyword>
<dbReference type="GO" id="GO:0000245">
    <property type="term" value="P:spliceosomal complex assembly"/>
    <property type="evidence" value="ECO:0007669"/>
    <property type="project" value="InterPro"/>
</dbReference>
<feature type="compositionally biased region" description="Basic and acidic residues" evidence="23">
    <location>
        <begin position="25"/>
        <end position="35"/>
    </location>
</feature>
<evidence type="ECO:0000256" key="20">
    <source>
        <dbReference type="ARBA" id="ARBA00071645"/>
    </source>
</evidence>
<dbReference type="SUPFAM" id="SSF54001">
    <property type="entry name" value="Cysteine proteinases"/>
    <property type="match status" value="1"/>
</dbReference>
<dbReference type="InterPro" id="IPR050185">
    <property type="entry name" value="Ub_carboxyl-term_hydrolase"/>
</dbReference>
<dbReference type="OMA" id="QLRRFKC"/>
<reference evidence="26 27" key="1">
    <citation type="journal article" date="2018" name="Nat. Ecol. Evol.">
        <title>Genomic signatures of mitonuclear coevolution across populations of Tigriopus californicus.</title>
        <authorList>
            <person name="Barreto F.S."/>
            <person name="Watson E.T."/>
            <person name="Lima T.G."/>
            <person name="Willett C.S."/>
            <person name="Edmands S."/>
            <person name="Li W."/>
            <person name="Burton R.S."/>
        </authorList>
    </citation>
    <scope>NUCLEOTIDE SEQUENCE [LARGE SCALE GENOMIC DNA]</scope>
    <source>
        <strain evidence="26 27">San Diego</strain>
    </source>
</reference>
<dbReference type="Gene3D" id="3.90.70.10">
    <property type="entry name" value="Cysteine proteinases"/>
    <property type="match status" value="1"/>
</dbReference>
<comment type="caution">
    <text evidence="26">The sequence shown here is derived from an EMBL/GenBank/DDBJ whole genome shotgun (WGS) entry which is preliminary data.</text>
</comment>
<dbReference type="InterPro" id="IPR013083">
    <property type="entry name" value="Znf_RING/FYVE/PHD"/>
</dbReference>
<dbReference type="PANTHER" id="PTHR21646:SF16">
    <property type="entry name" value="U4_U6.U5 TRI-SNRNP-ASSOCIATED PROTEIN 2"/>
    <property type="match status" value="1"/>
</dbReference>
<feature type="domain" description="UBP-type" evidence="25">
    <location>
        <begin position="60"/>
        <end position="157"/>
    </location>
</feature>
<dbReference type="OrthoDB" id="10263353at2759"/>
<evidence type="ECO:0000256" key="18">
    <source>
        <dbReference type="ARBA" id="ARBA00023306"/>
    </source>
</evidence>
<evidence type="ECO:0000259" key="25">
    <source>
        <dbReference type="PROSITE" id="PS50271"/>
    </source>
</evidence>
<keyword evidence="16" id="KW-0508">mRNA splicing</keyword>